<dbReference type="EMBL" id="DAAXOJ010000008">
    <property type="protein sequence ID" value="HAG1892152.1"/>
    <property type="molecule type" value="Genomic_DNA"/>
</dbReference>
<evidence type="ECO:0008006" key="8">
    <source>
        <dbReference type="Google" id="ProtNLM"/>
    </source>
</evidence>
<proteinExistence type="inferred from homology"/>
<keyword evidence="4" id="KW-1043">Host membrane</keyword>
<evidence type="ECO:0000256" key="1">
    <source>
        <dbReference type="ARBA" id="ARBA00004379"/>
    </source>
</evidence>
<accession>A0A759QQJ3</accession>
<dbReference type="GO" id="GO:0005576">
    <property type="term" value="C:extracellular region"/>
    <property type="evidence" value="ECO:0007669"/>
    <property type="project" value="UniProtKB-SubCell"/>
</dbReference>
<reference evidence="7" key="2">
    <citation type="submission" date="2020-02" db="EMBL/GenBank/DDBJ databases">
        <authorList>
            <consortium name="NCBI Pathogen Detection Project"/>
        </authorList>
    </citation>
    <scope>NUCLEOTIDE SEQUENCE</scope>
    <source>
        <strain evidence="7">MA.CK_94/00000542</strain>
    </source>
</reference>
<name>A0A759QQJ3_SALER</name>
<sequence>MLTINSSINQADNILRSSVQSPGKPEERFVGMGNVLSENDLSGEKRKSLTSGPALSPPIISTSTLDVHKFSDLLKSVEEKNASLDIFEQGGFNKVEENILRCIKGMQNEKDSFFDISNMSSNAIALLVAANVLMLSLNQADSQLAGKLSLVSFDAAKNIASSMRREGVGMLVGNISQSALQLGLTGVGAKVGLKGLRNEKLALQQNSAKLNPLADTGKESSELSRQNIMENLAVKARSKQMTGNAIMSNSIAVGTIAGSSGQYAATQERSVQQIQQASNRVAATASEDSRENARKVNNLIQEMLKIMESISQSKMATMAAIAGNIRG</sequence>
<reference evidence="7" key="1">
    <citation type="journal article" date="2018" name="Genome Biol.">
        <title>SKESA: strategic k-mer extension for scrupulous assemblies.</title>
        <authorList>
            <person name="Souvorov A."/>
            <person name="Agarwala R."/>
            <person name="Lipman D.J."/>
        </authorList>
    </citation>
    <scope>NUCLEOTIDE SEQUENCE</scope>
    <source>
        <strain evidence="7">MA.CK_94/00000542</strain>
    </source>
</reference>
<evidence type="ECO:0000256" key="6">
    <source>
        <dbReference type="ARBA" id="ARBA00035650"/>
    </source>
</evidence>
<evidence type="ECO:0000256" key="5">
    <source>
        <dbReference type="ARBA" id="ARBA00023026"/>
    </source>
</evidence>
<comment type="caution">
    <text evidence="7">The sequence shown here is derived from an EMBL/GenBank/DDBJ whole genome shotgun (WGS) entry which is preliminary data.</text>
</comment>
<dbReference type="Pfam" id="PF09599">
    <property type="entry name" value="IpaC_SipC"/>
    <property type="match status" value="1"/>
</dbReference>
<dbReference type="NCBIfam" id="NF038055">
    <property type="entry name" value="T3SS_SctB_pilot"/>
    <property type="match status" value="1"/>
</dbReference>
<evidence type="ECO:0000256" key="4">
    <source>
        <dbReference type="ARBA" id="ARBA00022870"/>
    </source>
</evidence>
<evidence type="ECO:0000256" key="2">
    <source>
        <dbReference type="ARBA" id="ARBA00004613"/>
    </source>
</evidence>
<keyword evidence="3" id="KW-0964">Secreted</keyword>
<gene>
    <name evidence="7" type="ORF">G8W59_004217</name>
</gene>
<organism evidence="7">
    <name type="scientific">Salmonella enterica</name>
    <name type="common">Salmonella choleraesuis</name>
    <dbReference type="NCBI Taxonomy" id="28901"/>
    <lineage>
        <taxon>Bacteria</taxon>
        <taxon>Pseudomonadati</taxon>
        <taxon>Pseudomonadota</taxon>
        <taxon>Gammaproteobacteria</taxon>
        <taxon>Enterobacterales</taxon>
        <taxon>Enterobacteriaceae</taxon>
        <taxon>Salmonella</taxon>
    </lineage>
</organism>
<evidence type="ECO:0000256" key="3">
    <source>
        <dbReference type="ARBA" id="ARBA00022525"/>
    </source>
</evidence>
<comment type="similarity">
    <text evidence="6">Belongs to the SctB/SipC family.</text>
</comment>
<dbReference type="PRINTS" id="PR01608">
    <property type="entry name" value="BACINVASINC"/>
</dbReference>
<keyword evidence="5" id="KW-0843">Virulence</keyword>
<dbReference type="GO" id="GO:0033644">
    <property type="term" value="C:host cell membrane"/>
    <property type="evidence" value="ECO:0007669"/>
    <property type="project" value="UniProtKB-SubCell"/>
</dbReference>
<protein>
    <recommendedName>
        <fullName evidence="8">IpaC/SipC family type III secretion system needle tip complex protein</fullName>
    </recommendedName>
</protein>
<dbReference type="InterPro" id="IPR005427">
    <property type="entry name" value="BipC/SctB"/>
</dbReference>
<keyword evidence="4" id="KW-0472">Membrane</keyword>
<evidence type="ECO:0000313" key="7">
    <source>
        <dbReference type="EMBL" id="HAG1892152.1"/>
    </source>
</evidence>
<comment type="subcellular location">
    <subcellularLocation>
        <location evidence="1">Host membrane</location>
        <topology evidence="1">Single-pass membrane protein</topology>
    </subcellularLocation>
    <subcellularLocation>
        <location evidence="2">Secreted</location>
    </subcellularLocation>
</comment>
<dbReference type="AlphaFoldDB" id="A0A759QQJ3"/>